<keyword evidence="6" id="KW-1185">Reference proteome</keyword>
<dbReference type="Proteomes" id="UP001500936">
    <property type="component" value="Unassembled WGS sequence"/>
</dbReference>
<dbReference type="PROSITE" id="PS50893">
    <property type="entry name" value="ABC_TRANSPORTER_2"/>
    <property type="match status" value="1"/>
</dbReference>
<protein>
    <submittedName>
        <fullName evidence="5">ABC transporter ATP-binding protein</fullName>
    </submittedName>
</protein>
<comment type="caution">
    <text evidence="5">The sequence shown here is derived from an EMBL/GenBank/DDBJ whole genome shotgun (WGS) entry which is preliminary data.</text>
</comment>
<feature type="domain" description="ABC transporter" evidence="4">
    <location>
        <begin position="23"/>
        <end position="231"/>
    </location>
</feature>
<evidence type="ECO:0000313" key="5">
    <source>
        <dbReference type="EMBL" id="GAA4417673.1"/>
    </source>
</evidence>
<keyword evidence="2" id="KW-0547">Nucleotide-binding</keyword>
<name>A0ABP8KWM0_9BACT</name>
<dbReference type="PROSITE" id="PS00211">
    <property type="entry name" value="ABC_TRANSPORTER_1"/>
    <property type="match status" value="1"/>
</dbReference>
<dbReference type="PANTHER" id="PTHR42939">
    <property type="entry name" value="ABC TRANSPORTER ATP-BINDING PROTEIN ALBC-RELATED"/>
    <property type="match status" value="1"/>
</dbReference>
<accession>A0ABP8KWM0</accession>
<dbReference type="Gene3D" id="3.40.50.300">
    <property type="entry name" value="P-loop containing nucleotide triphosphate hydrolases"/>
    <property type="match status" value="1"/>
</dbReference>
<gene>
    <name evidence="5" type="ORF">GCM10023187_50330</name>
</gene>
<dbReference type="InterPro" id="IPR051782">
    <property type="entry name" value="ABC_Transporter_VariousFunc"/>
</dbReference>
<keyword evidence="3 5" id="KW-0067">ATP-binding</keyword>
<dbReference type="PANTHER" id="PTHR42939:SF1">
    <property type="entry name" value="ABC TRANSPORTER ATP-BINDING PROTEIN ALBC-RELATED"/>
    <property type="match status" value="1"/>
</dbReference>
<reference evidence="6" key="1">
    <citation type="journal article" date="2019" name="Int. J. Syst. Evol. Microbiol.">
        <title>The Global Catalogue of Microorganisms (GCM) 10K type strain sequencing project: providing services to taxonomists for standard genome sequencing and annotation.</title>
        <authorList>
            <consortium name="The Broad Institute Genomics Platform"/>
            <consortium name="The Broad Institute Genome Sequencing Center for Infectious Disease"/>
            <person name="Wu L."/>
            <person name="Ma J."/>
        </authorList>
    </citation>
    <scope>NUCLEOTIDE SEQUENCE [LARGE SCALE GENOMIC DNA]</scope>
    <source>
        <strain evidence="6">JCM 17925</strain>
    </source>
</reference>
<sequence length="234" mass="25927">MSRERILPAFLCEFLNPSMPAILTLQNLTKSYSGRLVLSVPAVDIAPGIHWLKGQNGFGKTTLFKVIAGLLPYAGTVLLDGQFDLRRHPVAYRLRVNYGEAEPVYPEFLTGWELIHWVATAKQAPQHQVDALIDRFAVADFLKTPVGTYSSGMLKKVSIIMAFLGNPRLILLDEPLITLDQQATHLVAELIQTGREQGISFLLSSHQDFSLSGLPVESVWQVAQQTLTLVPHTV</sequence>
<proteinExistence type="predicted"/>
<dbReference type="InterPro" id="IPR017871">
    <property type="entry name" value="ABC_transporter-like_CS"/>
</dbReference>
<dbReference type="InterPro" id="IPR003439">
    <property type="entry name" value="ABC_transporter-like_ATP-bd"/>
</dbReference>
<evidence type="ECO:0000313" key="6">
    <source>
        <dbReference type="Proteomes" id="UP001500936"/>
    </source>
</evidence>
<dbReference type="InterPro" id="IPR027417">
    <property type="entry name" value="P-loop_NTPase"/>
</dbReference>
<evidence type="ECO:0000256" key="1">
    <source>
        <dbReference type="ARBA" id="ARBA00022448"/>
    </source>
</evidence>
<evidence type="ECO:0000259" key="4">
    <source>
        <dbReference type="PROSITE" id="PS50893"/>
    </source>
</evidence>
<dbReference type="EMBL" id="BAABHB010000015">
    <property type="protein sequence ID" value="GAA4417673.1"/>
    <property type="molecule type" value="Genomic_DNA"/>
</dbReference>
<dbReference type="SUPFAM" id="SSF52540">
    <property type="entry name" value="P-loop containing nucleoside triphosphate hydrolases"/>
    <property type="match status" value="1"/>
</dbReference>
<organism evidence="5 6">
    <name type="scientific">Nibrella viscosa</name>
    <dbReference type="NCBI Taxonomy" id="1084524"/>
    <lineage>
        <taxon>Bacteria</taxon>
        <taxon>Pseudomonadati</taxon>
        <taxon>Bacteroidota</taxon>
        <taxon>Cytophagia</taxon>
        <taxon>Cytophagales</taxon>
        <taxon>Spirosomataceae</taxon>
        <taxon>Nibrella</taxon>
    </lineage>
</organism>
<dbReference type="Pfam" id="PF00005">
    <property type="entry name" value="ABC_tran"/>
    <property type="match status" value="1"/>
</dbReference>
<evidence type="ECO:0000256" key="3">
    <source>
        <dbReference type="ARBA" id="ARBA00022840"/>
    </source>
</evidence>
<dbReference type="GO" id="GO:0005524">
    <property type="term" value="F:ATP binding"/>
    <property type="evidence" value="ECO:0007669"/>
    <property type="project" value="UniProtKB-KW"/>
</dbReference>
<keyword evidence="1" id="KW-0813">Transport</keyword>
<evidence type="ECO:0000256" key="2">
    <source>
        <dbReference type="ARBA" id="ARBA00022741"/>
    </source>
</evidence>